<accession>N6SSW4</accession>
<dbReference type="PANTHER" id="PTHR23329:SF1">
    <property type="entry name" value="TUFTELIN-INTERACTING PROTEIN 11"/>
    <property type="match status" value="1"/>
</dbReference>
<dbReference type="OMA" id="VIPTHET"/>
<proteinExistence type="predicted"/>
<sequence length="241" mass="27660">MLQPWQRALSPGSFLAFLLKHIVPKLQHCMQSMLINPHQQLLDPWQWVMDWKDMLSISNMTLILDKFFFPRWLQTLAMWLNHSPNYTQVTEWYSGWKRMLSVDLLAQPTIKDSFHKALEMMSRATTIIQQPGAKESISYLSSSGVNSTPAAPAPPKIDSFAEAVRTAAKIPQGFKDLVTKRCEERGILFVPIPNKYHEAKQVYRIGTNGVQCYIDRNVIFYSQNGSTWIPTSLNRLLDVSC</sequence>
<dbReference type="EMBL" id="KB741283">
    <property type="protein sequence ID" value="ENN70774.1"/>
    <property type="molecule type" value="Genomic_DNA"/>
</dbReference>
<reference evidence="1" key="1">
    <citation type="journal article" date="2013" name="Genome Biol.">
        <title>Draft genome of the mountain pine beetle, Dendroctonus ponderosae Hopkins, a major forest pest.</title>
        <authorList>
            <person name="Keeling C.I."/>
            <person name="Yuen M.M."/>
            <person name="Liao N.Y."/>
            <person name="Docking T.R."/>
            <person name="Chan S.K."/>
            <person name="Taylor G.A."/>
            <person name="Palmquist D.L."/>
            <person name="Jackman S.D."/>
            <person name="Nguyen A."/>
            <person name="Li M."/>
            <person name="Henderson H."/>
            <person name="Janes J.K."/>
            <person name="Zhao Y."/>
            <person name="Pandoh P."/>
            <person name="Moore R."/>
            <person name="Sperling F.A."/>
            <person name="Huber D.P."/>
            <person name="Birol I."/>
            <person name="Jones S.J."/>
            <person name="Bohlmann J."/>
        </authorList>
    </citation>
    <scope>NUCLEOTIDE SEQUENCE</scope>
</reference>
<dbReference type="OrthoDB" id="4822at2759"/>
<dbReference type="InterPro" id="IPR045211">
    <property type="entry name" value="TFP11/STIP/Ntr1"/>
</dbReference>
<dbReference type="InterPro" id="IPR022783">
    <property type="entry name" value="GCFC_dom"/>
</dbReference>
<dbReference type="HOGENOM" id="CLU_1152772_0_0_1"/>
<evidence type="ECO:0000313" key="1">
    <source>
        <dbReference type="EMBL" id="ENN70774.1"/>
    </source>
</evidence>
<gene>
    <name evidence="1" type="ORF">YQE_12524</name>
</gene>
<name>N6SSW4_DENPD</name>
<dbReference type="GO" id="GO:0000390">
    <property type="term" value="P:spliceosomal complex disassembly"/>
    <property type="evidence" value="ECO:0007669"/>
    <property type="project" value="InterPro"/>
</dbReference>
<organism evidence="1">
    <name type="scientific">Dendroctonus ponderosae</name>
    <name type="common">Mountain pine beetle</name>
    <dbReference type="NCBI Taxonomy" id="77166"/>
    <lineage>
        <taxon>Eukaryota</taxon>
        <taxon>Metazoa</taxon>
        <taxon>Ecdysozoa</taxon>
        <taxon>Arthropoda</taxon>
        <taxon>Hexapoda</taxon>
        <taxon>Insecta</taxon>
        <taxon>Pterygota</taxon>
        <taxon>Neoptera</taxon>
        <taxon>Endopterygota</taxon>
        <taxon>Coleoptera</taxon>
        <taxon>Polyphaga</taxon>
        <taxon>Cucujiformia</taxon>
        <taxon>Curculionidae</taxon>
        <taxon>Scolytinae</taxon>
        <taxon>Dendroctonus</taxon>
    </lineage>
</organism>
<feature type="non-terminal residue" evidence="1">
    <location>
        <position position="1"/>
    </location>
</feature>
<dbReference type="GO" id="GO:0071008">
    <property type="term" value="C:U2-type post-mRNA release spliceosomal complex"/>
    <property type="evidence" value="ECO:0007669"/>
    <property type="project" value="TreeGrafter"/>
</dbReference>
<dbReference type="PANTHER" id="PTHR23329">
    <property type="entry name" value="TUFTELIN-INTERACTING PROTEIN 11-RELATED"/>
    <property type="match status" value="1"/>
</dbReference>
<dbReference type="Pfam" id="PF07842">
    <property type="entry name" value="GCFC"/>
    <property type="match status" value="1"/>
</dbReference>
<protein>
    <submittedName>
        <fullName evidence="1">Uncharacterized protein</fullName>
    </submittedName>
</protein>
<dbReference type="AlphaFoldDB" id="N6SSW4"/>